<dbReference type="GO" id="GO:0005615">
    <property type="term" value="C:extracellular space"/>
    <property type="evidence" value="ECO:0007669"/>
    <property type="project" value="UniProtKB-KW"/>
</dbReference>
<dbReference type="GO" id="GO:0006955">
    <property type="term" value="P:immune response"/>
    <property type="evidence" value="ECO:0007669"/>
    <property type="project" value="InterPro"/>
</dbReference>
<protein>
    <recommendedName>
        <fullName evidence="3">Chemokine interleukin-8-like domain-containing protein</fullName>
    </recommendedName>
</protein>
<comment type="caution">
    <text evidence="4">The sequence shown here is derived from an EMBL/GenBank/DDBJ whole genome shotgun (WGS) entry which is preliminary data.</text>
</comment>
<gene>
    <name evidence="4" type="ORF">G5714_023338</name>
</gene>
<keyword evidence="2" id="KW-0732">Signal</keyword>
<accession>A0A7J6BN91</accession>
<dbReference type="Gene3D" id="2.40.50.40">
    <property type="match status" value="1"/>
</dbReference>
<dbReference type="AlphaFoldDB" id="A0A7J6BN91"/>
<name>A0A7J6BN91_9TELE</name>
<dbReference type="Proteomes" id="UP000579812">
    <property type="component" value="Unassembled WGS sequence"/>
</dbReference>
<organism evidence="4 5">
    <name type="scientific">Onychostoma macrolepis</name>
    <dbReference type="NCBI Taxonomy" id="369639"/>
    <lineage>
        <taxon>Eukaryota</taxon>
        <taxon>Metazoa</taxon>
        <taxon>Chordata</taxon>
        <taxon>Craniata</taxon>
        <taxon>Vertebrata</taxon>
        <taxon>Euteleostomi</taxon>
        <taxon>Actinopterygii</taxon>
        <taxon>Neopterygii</taxon>
        <taxon>Teleostei</taxon>
        <taxon>Ostariophysi</taxon>
        <taxon>Cypriniformes</taxon>
        <taxon>Cyprinidae</taxon>
        <taxon>Acrossocheilinae</taxon>
        <taxon>Onychostoma</taxon>
    </lineage>
</organism>
<dbReference type="EMBL" id="JAAMOB010000024">
    <property type="protein sequence ID" value="KAF4095735.1"/>
    <property type="molecule type" value="Genomic_DNA"/>
</dbReference>
<evidence type="ECO:0000256" key="1">
    <source>
        <dbReference type="ARBA" id="ARBA00022514"/>
    </source>
</evidence>
<evidence type="ECO:0000256" key="2">
    <source>
        <dbReference type="SAM" id="SignalP"/>
    </source>
</evidence>
<dbReference type="InterPro" id="IPR036048">
    <property type="entry name" value="Interleukin_8-like_sf"/>
</dbReference>
<proteinExistence type="predicted"/>
<evidence type="ECO:0000313" key="4">
    <source>
        <dbReference type="EMBL" id="KAF4095735.1"/>
    </source>
</evidence>
<dbReference type="SUPFAM" id="SSF54117">
    <property type="entry name" value="Interleukin 8-like chemokines"/>
    <property type="match status" value="1"/>
</dbReference>
<evidence type="ECO:0000259" key="3">
    <source>
        <dbReference type="Pfam" id="PF00048"/>
    </source>
</evidence>
<keyword evidence="5" id="KW-1185">Reference proteome</keyword>
<dbReference type="GO" id="GO:0008009">
    <property type="term" value="F:chemokine activity"/>
    <property type="evidence" value="ECO:0007669"/>
    <property type="project" value="InterPro"/>
</dbReference>
<dbReference type="Pfam" id="PF00048">
    <property type="entry name" value="IL8"/>
    <property type="match status" value="1"/>
</dbReference>
<keyword evidence="1" id="KW-0202">Cytokine</keyword>
<feature type="domain" description="Chemokine interleukin-8-like" evidence="3">
    <location>
        <begin position="34"/>
        <end position="93"/>
    </location>
</feature>
<dbReference type="InterPro" id="IPR001811">
    <property type="entry name" value="Chemokine_IL8-like_dom"/>
</dbReference>
<reference evidence="4 5" key="1">
    <citation type="submission" date="2020-04" db="EMBL/GenBank/DDBJ databases">
        <title>Chromosome-level genome assembly of a cyprinid fish Onychostoma macrolepis by integration of Nanopore Sequencing, Bionano and Hi-C technology.</title>
        <authorList>
            <person name="Wang D."/>
        </authorList>
    </citation>
    <scope>NUCLEOTIDE SEQUENCE [LARGE SCALE GENOMIC DNA]</scope>
    <source>
        <strain evidence="4">SWU-2019</strain>
        <tissue evidence="4">Muscle</tissue>
    </source>
</reference>
<feature type="signal peptide" evidence="2">
    <location>
        <begin position="1"/>
        <end position="26"/>
    </location>
</feature>
<evidence type="ECO:0000313" key="5">
    <source>
        <dbReference type="Proteomes" id="UP000579812"/>
    </source>
</evidence>
<feature type="chain" id="PRO_5029616471" description="Chemokine interleukin-8-like domain-containing protein" evidence="2">
    <location>
        <begin position="27"/>
        <end position="109"/>
    </location>
</feature>
<sequence length="109" mass="12531">MVTRRILMRSLAVAVVIASVIWTITAEDIKVLNSCCRAVRTAEVADPIIGFRFQRESLPCVKAVIFETEWGNKQGIYFCSDPKQRWVREKVKQFLKQTPGFHTTPNIIY</sequence>